<comment type="cofactor">
    <cofactor evidence="1 9">
        <name>heme</name>
        <dbReference type="ChEBI" id="CHEBI:30413"/>
    </cofactor>
</comment>
<dbReference type="OrthoDB" id="2789670at2759"/>
<accession>A0A0C9TR56</accession>
<dbReference type="GO" id="GO:0020037">
    <property type="term" value="F:heme binding"/>
    <property type="evidence" value="ECO:0007669"/>
    <property type="project" value="InterPro"/>
</dbReference>
<evidence type="ECO:0000256" key="9">
    <source>
        <dbReference type="PIRSR" id="PIRSR602401-1"/>
    </source>
</evidence>
<keyword evidence="4 9" id="KW-0349">Heme</keyword>
<feature type="binding site" description="axial binding residue" evidence="9">
    <location>
        <position position="471"/>
    </location>
    <ligand>
        <name>heme</name>
        <dbReference type="ChEBI" id="CHEBI:30413"/>
    </ligand>
    <ligandPart>
        <name>Fe</name>
        <dbReference type="ChEBI" id="CHEBI:18248"/>
    </ligandPart>
</feature>
<dbReference type="InterPro" id="IPR002401">
    <property type="entry name" value="Cyt_P450_E_grp-I"/>
</dbReference>
<keyword evidence="8 10" id="KW-0503">Monooxygenase</keyword>
<organism evidence="12 13">
    <name type="scientific">Paxillus involutus ATCC 200175</name>
    <dbReference type="NCBI Taxonomy" id="664439"/>
    <lineage>
        <taxon>Eukaryota</taxon>
        <taxon>Fungi</taxon>
        <taxon>Dikarya</taxon>
        <taxon>Basidiomycota</taxon>
        <taxon>Agaricomycotina</taxon>
        <taxon>Agaricomycetes</taxon>
        <taxon>Agaricomycetidae</taxon>
        <taxon>Boletales</taxon>
        <taxon>Paxilineae</taxon>
        <taxon>Paxillaceae</taxon>
        <taxon>Paxillus</taxon>
    </lineage>
</organism>
<evidence type="ECO:0008006" key="14">
    <source>
        <dbReference type="Google" id="ProtNLM"/>
    </source>
</evidence>
<proteinExistence type="inferred from homology"/>
<dbReference type="PANTHER" id="PTHR46300">
    <property type="entry name" value="P450, PUTATIVE (EUROFUNG)-RELATED-RELATED"/>
    <property type="match status" value="1"/>
</dbReference>
<dbReference type="PROSITE" id="PS00086">
    <property type="entry name" value="CYTOCHROME_P450"/>
    <property type="match status" value="1"/>
</dbReference>
<dbReference type="Gene3D" id="1.10.630.10">
    <property type="entry name" value="Cytochrome P450"/>
    <property type="match status" value="1"/>
</dbReference>
<reference evidence="13" key="2">
    <citation type="submission" date="2015-01" db="EMBL/GenBank/DDBJ databases">
        <title>Evolutionary Origins and Diversification of the Mycorrhizal Mutualists.</title>
        <authorList>
            <consortium name="DOE Joint Genome Institute"/>
            <consortium name="Mycorrhizal Genomics Consortium"/>
            <person name="Kohler A."/>
            <person name="Kuo A."/>
            <person name="Nagy L.G."/>
            <person name="Floudas D."/>
            <person name="Copeland A."/>
            <person name="Barry K.W."/>
            <person name="Cichocki N."/>
            <person name="Veneault-Fourrey C."/>
            <person name="LaButti K."/>
            <person name="Lindquist E.A."/>
            <person name="Lipzen A."/>
            <person name="Lundell T."/>
            <person name="Morin E."/>
            <person name="Murat C."/>
            <person name="Riley R."/>
            <person name="Ohm R."/>
            <person name="Sun H."/>
            <person name="Tunlid A."/>
            <person name="Henrissat B."/>
            <person name="Grigoriev I.V."/>
            <person name="Hibbett D.S."/>
            <person name="Martin F."/>
        </authorList>
    </citation>
    <scope>NUCLEOTIDE SEQUENCE [LARGE SCALE GENOMIC DNA]</scope>
    <source>
        <strain evidence="13">ATCC 200175</strain>
    </source>
</reference>
<sequence length="517" mass="58974">MPYSIPSGTGLALLVPIVSVVALDIIRRLVRNRRERKGSPLPPGPTPLPLLGNALSVDVEEPWKTYTAWKATYGDVLYARLLDQEVILLNSQSDAIELLEKRSQIYSDRPFIATIEPYGFRFVFAFRGYDDYWRLGRRIFHQTLRADMALTFRPMQLRRARQMIVNMIDDPDQYTSHYSMYSAGVALSAVYDYEPKPRNDPVVHILDRFLQATLPATTPEKAILFRMFPFLWRIPDWFPGPSLKREAKISCEWAVKTVETPYQYAQNREASQQPTFSMVSDHIARMQQYDEPYRSDYTSALKHAAATTIIGIFLFMHTAMTSATVMIFTLAMVKNPHVWKRAQAEIDAVLGMDRLPDFEDRPFLPYVEAVLRETQRWQPVLCLAVPHATTSSDIYKGFYIPKGMSCVFTKIFSSLHQQVSSTTLFGRAMSRDEARYPNAEQFIPERFLTAEGTLTDDNPAKYIFGFGRRICPGRHTGDASVWSAIATMLATLEFTLAKDAEGNDIIPKPKYVNGIAR</sequence>
<protein>
    <recommendedName>
        <fullName evidence="14">Cytochrome P450</fullName>
    </recommendedName>
</protein>
<keyword evidence="13" id="KW-1185">Reference proteome</keyword>
<keyword evidence="11" id="KW-0812">Transmembrane</keyword>
<reference evidence="12 13" key="1">
    <citation type="submission" date="2014-06" db="EMBL/GenBank/DDBJ databases">
        <authorList>
            <consortium name="DOE Joint Genome Institute"/>
            <person name="Kuo A."/>
            <person name="Kohler A."/>
            <person name="Nagy L.G."/>
            <person name="Floudas D."/>
            <person name="Copeland A."/>
            <person name="Barry K.W."/>
            <person name="Cichocki N."/>
            <person name="Veneault-Fourrey C."/>
            <person name="LaButti K."/>
            <person name="Lindquist E.A."/>
            <person name="Lipzen A."/>
            <person name="Lundell T."/>
            <person name="Morin E."/>
            <person name="Murat C."/>
            <person name="Sun H."/>
            <person name="Tunlid A."/>
            <person name="Henrissat B."/>
            <person name="Grigoriev I.V."/>
            <person name="Hibbett D.S."/>
            <person name="Martin F."/>
            <person name="Nordberg H.P."/>
            <person name="Cantor M.N."/>
            <person name="Hua S.X."/>
        </authorList>
    </citation>
    <scope>NUCLEOTIDE SEQUENCE [LARGE SCALE GENOMIC DNA]</scope>
    <source>
        <strain evidence="12 13">ATCC 200175</strain>
    </source>
</reference>
<evidence type="ECO:0000256" key="11">
    <source>
        <dbReference type="SAM" id="Phobius"/>
    </source>
</evidence>
<evidence type="ECO:0000256" key="1">
    <source>
        <dbReference type="ARBA" id="ARBA00001971"/>
    </source>
</evidence>
<evidence type="ECO:0000256" key="5">
    <source>
        <dbReference type="ARBA" id="ARBA00022723"/>
    </source>
</evidence>
<dbReference type="InterPro" id="IPR036396">
    <property type="entry name" value="Cyt_P450_sf"/>
</dbReference>
<dbReference type="AlphaFoldDB" id="A0A0C9TR56"/>
<evidence type="ECO:0000313" key="12">
    <source>
        <dbReference type="EMBL" id="KIJ12948.1"/>
    </source>
</evidence>
<dbReference type="InterPro" id="IPR017972">
    <property type="entry name" value="Cyt_P450_CS"/>
</dbReference>
<dbReference type="CDD" id="cd11065">
    <property type="entry name" value="CYP64-like"/>
    <property type="match status" value="1"/>
</dbReference>
<evidence type="ECO:0000256" key="2">
    <source>
        <dbReference type="ARBA" id="ARBA00005179"/>
    </source>
</evidence>
<name>A0A0C9TR56_PAXIN</name>
<comment type="similarity">
    <text evidence="3 10">Belongs to the cytochrome P450 family.</text>
</comment>
<dbReference type="HOGENOM" id="CLU_001570_2_3_1"/>
<evidence type="ECO:0000256" key="8">
    <source>
        <dbReference type="ARBA" id="ARBA00023033"/>
    </source>
</evidence>
<keyword evidence="7 9" id="KW-0408">Iron</keyword>
<dbReference type="Proteomes" id="UP000053647">
    <property type="component" value="Unassembled WGS sequence"/>
</dbReference>
<evidence type="ECO:0000256" key="7">
    <source>
        <dbReference type="ARBA" id="ARBA00023004"/>
    </source>
</evidence>
<evidence type="ECO:0000256" key="6">
    <source>
        <dbReference type="ARBA" id="ARBA00023002"/>
    </source>
</evidence>
<keyword evidence="6 10" id="KW-0560">Oxidoreductase</keyword>
<keyword evidence="5 9" id="KW-0479">Metal-binding</keyword>
<dbReference type="SUPFAM" id="SSF48264">
    <property type="entry name" value="Cytochrome P450"/>
    <property type="match status" value="1"/>
</dbReference>
<evidence type="ECO:0000256" key="10">
    <source>
        <dbReference type="RuleBase" id="RU000461"/>
    </source>
</evidence>
<keyword evidence="11" id="KW-1133">Transmembrane helix</keyword>
<dbReference type="PRINTS" id="PR00463">
    <property type="entry name" value="EP450I"/>
</dbReference>
<dbReference type="InterPro" id="IPR050364">
    <property type="entry name" value="Cytochrome_P450_fung"/>
</dbReference>
<dbReference type="InterPro" id="IPR001128">
    <property type="entry name" value="Cyt_P450"/>
</dbReference>
<dbReference type="EMBL" id="KN819358">
    <property type="protein sequence ID" value="KIJ12948.1"/>
    <property type="molecule type" value="Genomic_DNA"/>
</dbReference>
<feature type="transmembrane region" description="Helical" evidence="11">
    <location>
        <begin position="309"/>
        <end position="333"/>
    </location>
</feature>
<gene>
    <name evidence="12" type="ORF">PAXINDRAFT_82157</name>
</gene>
<evidence type="ECO:0000256" key="3">
    <source>
        <dbReference type="ARBA" id="ARBA00010617"/>
    </source>
</evidence>
<dbReference type="GO" id="GO:0005506">
    <property type="term" value="F:iron ion binding"/>
    <property type="evidence" value="ECO:0007669"/>
    <property type="project" value="InterPro"/>
</dbReference>
<dbReference type="Pfam" id="PF00067">
    <property type="entry name" value="p450"/>
    <property type="match status" value="1"/>
</dbReference>
<dbReference type="GO" id="GO:0016705">
    <property type="term" value="F:oxidoreductase activity, acting on paired donors, with incorporation or reduction of molecular oxygen"/>
    <property type="evidence" value="ECO:0007669"/>
    <property type="project" value="InterPro"/>
</dbReference>
<evidence type="ECO:0000313" key="13">
    <source>
        <dbReference type="Proteomes" id="UP000053647"/>
    </source>
</evidence>
<evidence type="ECO:0000256" key="4">
    <source>
        <dbReference type="ARBA" id="ARBA00022617"/>
    </source>
</evidence>
<keyword evidence="11" id="KW-0472">Membrane</keyword>
<dbReference type="GO" id="GO:0004497">
    <property type="term" value="F:monooxygenase activity"/>
    <property type="evidence" value="ECO:0007669"/>
    <property type="project" value="UniProtKB-KW"/>
</dbReference>
<dbReference type="PANTHER" id="PTHR46300:SF5">
    <property type="entry name" value="CYTOCHROME P450"/>
    <property type="match status" value="1"/>
</dbReference>
<comment type="pathway">
    <text evidence="2">Secondary metabolite biosynthesis.</text>
</comment>